<feature type="domain" description="NYN" evidence="1">
    <location>
        <begin position="5"/>
        <end position="158"/>
    </location>
</feature>
<keyword evidence="3" id="KW-1185">Reference proteome</keyword>
<dbReference type="InterPro" id="IPR047140">
    <property type="entry name" value="LabA"/>
</dbReference>
<gene>
    <name evidence="2" type="ORF">ACFPJA_02135</name>
</gene>
<dbReference type="Proteomes" id="UP001596145">
    <property type="component" value="Unassembled WGS sequence"/>
</dbReference>
<proteinExistence type="predicted"/>
<evidence type="ECO:0000313" key="2">
    <source>
        <dbReference type="EMBL" id="MFC5133528.1"/>
    </source>
</evidence>
<reference evidence="2 3" key="1">
    <citation type="journal article" date="2019" name="Int. J. Syst. Evol. Microbiol.">
        <title>The Global Catalogue of Microorganisms (GCM) 10K type strain sequencing project: providing services to taxonomists for standard genome sequencing and annotation.</title>
        <authorList>
            <consortium name="The Broad Institute Genomics Platform"/>
            <consortium name="The Broad Institute Genome Sequencing Center for Infectious Disease"/>
            <person name="Wu L."/>
            <person name="Ma J."/>
        </authorList>
    </citation>
    <scope>NUCLEOTIDE SEQUENCE [LARGE SCALE GENOMIC DNA]</scope>
    <source>
        <strain evidence="2 3">CGMCC 1.16026</strain>
    </source>
</reference>
<dbReference type="CDD" id="cd10911">
    <property type="entry name" value="PIN_LabA"/>
    <property type="match status" value="1"/>
</dbReference>
<protein>
    <submittedName>
        <fullName evidence="2">NYN domain-containing protein</fullName>
    </submittedName>
</protein>
<dbReference type="EMBL" id="JBHSKV010000002">
    <property type="protein sequence ID" value="MFC5133528.1"/>
    <property type="molecule type" value="Genomic_DNA"/>
</dbReference>
<dbReference type="AlphaFoldDB" id="A0ABD5QMM1"/>
<organism evidence="2 3">
    <name type="scientific">Halorubrum glutamatedens</name>
    <dbReference type="NCBI Taxonomy" id="2707018"/>
    <lineage>
        <taxon>Archaea</taxon>
        <taxon>Methanobacteriati</taxon>
        <taxon>Methanobacteriota</taxon>
        <taxon>Stenosarchaea group</taxon>
        <taxon>Halobacteria</taxon>
        <taxon>Halobacteriales</taxon>
        <taxon>Haloferacaceae</taxon>
        <taxon>Halorubrum</taxon>
    </lineage>
</organism>
<dbReference type="Pfam" id="PF01936">
    <property type="entry name" value="NYN"/>
    <property type="match status" value="1"/>
</dbReference>
<comment type="caution">
    <text evidence="2">The sequence shown here is derived from an EMBL/GenBank/DDBJ whole genome shotgun (WGS) entry which is preliminary data.</text>
</comment>
<evidence type="ECO:0000259" key="1">
    <source>
        <dbReference type="Pfam" id="PF01936"/>
    </source>
</evidence>
<sequence>MVEKRAMLFIDAQNLINGARSYGEDGLNYDVDKLVEELTGEYDLIRGYWFDSHKPGERDSKQGFYTFLQTNGFRVESVRLSGSEGSYKEKEADIRLATELIARGFNDSYDVAIVITGDKDFLRAVRYVQDQGKVVKIAAFEHTMSGDLRRTADEYICLDDISSEIEQ</sequence>
<dbReference type="PANTHER" id="PTHR35458">
    <property type="entry name" value="SLR0755 PROTEIN"/>
    <property type="match status" value="1"/>
</dbReference>
<dbReference type="PANTHER" id="PTHR35458:SF8">
    <property type="entry name" value="SLR0650 PROTEIN"/>
    <property type="match status" value="1"/>
</dbReference>
<dbReference type="InterPro" id="IPR021139">
    <property type="entry name" value="NYN"/>
</dbReference>
<dbReference type="Gene3D" id="3.40.50.1010">
    <property type="entry name" value="5'-nuclease"/>
    <property type="match status" value="1"/>
</dbReference>
<name>A0ABD5QMM1_9EURY</name>
<accession>A0ABD5QMM1</accession>
<evidence type="ECO:0000313" key="3">
    <source>
        <dbReference type="Proteomes" id="UP001596145"/>
    </source>
</evidence>